<protein>
    <submittedName>
        <fullName evidence="2">Uncharacterized protein conserved in bacteria</fullName>
    </submittedName>
</protein>
<dbReference type="Pfam" id="PF09148">
    <property type="entry name" value="DUF1934"/>
    <property type="match status" value="1"/>
</dbReference>
<accession>A0A1Q8EFJ8</accession>
<evidence type="ECO:0000313" key="4">
    <source>
        <dbReference type="Proteomes" id="UP000255213"/>
    </source>
</evidence>
<reference evidence="2 4" key="3">
    <citation type="submission" date="2018-06" db="EMBL/GenBank/DDBJ databases">
        <authorList>
            <consortium name="Pathogen Informatics"/>
            <person name="Doyle S."/>
        </authorList>
    </citation>
    <scope>NUCLEOTIDE SEQUENCE [LARGE SCALE GENOMIC DNA]</scope>
    <source>
        <strain evidence="2 4">NCTC12957</strain>
    </source>
</reference>
<dbReference type="EMBL" id="UHEN01000001">
    <property type="protein sequence ID" value="SUN08282.1"/>
    <property type="molecule type" value="Genomic_DNA"/>
</dbReference>
<sequence length="128" mass="14806">MKLVIQNEIDLDGEMEVVEEIRDVEVVEKGGFLYLTYHNEEKERVVLKMSDTDCTMTRFSHPKSVMQFIAKEKTVTQIATPVGIQSLNVMTESYQKEDAQARIDYKLQIPQTGQTLASYHLKMKWGNF</sequence>
<dbReference type="SUPFAM" id="SSF50814">
    <property type="entry name" value="Lipocalins"/>
    <property type="match status" value="1"/>
</dbReference>
<dbReference type="Gene3D" id="2.40.128.20">
    <property type="match status" value="1"/>
</dbReference>
<reference evidence="1" key="1">
    <citation type="submission" date="2016-12" db="EMBL/GenBank/DDBJ databases">
        <authorList>
            <person name="Song W.-J."/>
            <person name="Kurnit D.M."/>
        </authorList>
    </citation>
    <scope>NUCLEOTIDE SEQUENCE [LARGE SCALE GENOMIC DNA]</scope>
    <source>
        <strain evidence="1">ATCC 51725</strain>
    </source>
</reference>
<name>A0A1Q8EFJ8_STRAI</name>
<dbReference type="Proteomes" id="UP000186437">
    <property type="component" value="Unassembled WGS sequence"/>
</dbReference>
<evidence type="ECO:0000313" key="2">
    <source>
        <dbReference type="EMBL" id="SUN08282.1"/>
    </source>
</evidence>
<reference evidence="3" key="2">
    <citation type="submission" date="2016-12" db="EMBL/GenBank/DDBJ databases">
        <authorList>
            <person name="Gulvik C.A."/>
        </authorList>
    </citation>
    <scope>NUCLEOTIDE SEQUENCE [LARGE SCALE GENOMIC DNA]</scope>
    <source>
        <strain evidence="3">ATCC 51725</strain>
    </source>
</reference>
<evidence type="ECO:0000313" key="1">
    <source>
        <dbReference type="EMBL" id="OLF50565.1"/>
    </source>
</evidence>
<gene>
    <name evidence="1" type="ORF">BU200_01505</name>
    <name evidence="2" type="ORF">NCTC12957_01874</name>
</gene>
<dbReference type="Proteomes" id="UP000255213">
    <property type="component" value="Unassembled WGS sequence"/>
</dbReference>
<keyword evidence="3" id="KW-1185">Reference proteome</keyword>
<evidence type="ECO:0000313" key="3">
    <source>
        <dbReference type="Proteomes" id="UP000186437"/>
    </source>
</evidence>
<dbReference type="AlphaFoldDB" id="A0A1Q8EFJ8"/>
<dbReference type="InterPro" id="IPR015231">
    <property type="entry name" value="DUF1934"/>
</dbReference>
<dbReference type="InterPro" id="IPR012674">
    <property type="entry name" value="Calycin"/>
</dbReference>
<dbReference type="EMBL" id="MSJL01000004">
    <property type="protein sequence ID" value="OLF50565.1"/>
    <property type="molecule type" value="Genomic_DNA"/>
</dbReference>
<dbReference type="OrthoDB" id="2233368at2"/>
<dbReference type="RefSeq" id="WP_075098472.1">
    <property type="nucleotide sequence ID" value="NZ_MSJL01000004.1"/>
</dbReference>
<proteinExistence type="predicted"/>
<organism evidence="1 3">
    <name type="scientific">Streptococcus acidominimus</name>
    <dbReference type="NCBI Taxonomy" id="1326"/>
    <lineage>
        <taxon>Bacteria</taxon>
        <taxon>Bacillati</taxon>
        <taxon>Bacillota</taxon>
        <taxon>Bacilli</taxon>
        <taxon>Lactobacillales</taxon>
        <taxon>Streptococcaceae</taxon>
        <taxon>Streptococcus</taxon>
    </lineage>
</organism>